<sequence length="77" mass="8161">MDQRLYAWCGLVILSVEHGLGRVNQRYNAGFLEHGTCIWTIAPTPVPGLYVVVVVPVVVVVVAAAAVVHGGCHLPNG</sequence>
<proteinExistence type="predicted"/>
<organism evidence="2 3">
    <name type="scientific">Clitoria ternatea</name>
    <name type="common">Butterfly pea</name>
    <dbReference type="NCBI Taxonomy" id="43366"/>
    <lineage>
        <taxon>Eukaryota</taxon>
        <taxon>Viridiplantae</taxon>
        <taxon>Streptophyta</taxon>
        <taxon>Embryophyta</taxon>
        <taxon>Tracheophyta</taxon>
        <taxon>Spermatophyta</taxon>
        <taxon>Magnoliopsida</taxon>
        <taxon>eudicotyledons</taxon>
        <taxon>Gunneridae</taxon>
        <taxon>Pentapetalae</taxon>
        <taxon>rosids</taxon>
        <taxon>fabids</taxon>
        <taxon>Fabales</taxon>
        <taxon>Fabaceae</taxon>
        <taxon>Papilionoideae</taxon>
        <taxon>50 kb inversion clade</taxon>
        <taxon>NPAAA clade</taxon>
        <taxon>indigoferoid/millettioid clade</taxon>
        <taxon>Phaseoleae</taxon>
        <taxon>Clitoria</taxon>
    </lineage>
</organism>
<keyword evidence="1" id="KW-0812">Transmembrane</keyword>
<evidence type="ECO:0000313" key="3">
    <source>
        <dbReference type="Proteomes" id="UP001359559"/>
    </source>
</evidence>
<dbReference type="Proteomes" id="UP001359559">
    <property type="component" value="Unassembled WGS sequence"/>
</dbReference>
<dbReference type="AlphaFoldDB" id="A0AAN9PKW8"/>
<comment type="caution">
    <text evidence="2">The sequence shown here is derived from an EMBL/GenBank/DDBJ whole genome shotgun (WGS) entry which is preliminary data.</text>
</comment>
<evidence type="ECO:0000256" key="1">
    <source>
        <dbReference type="SAM" id="Phobius"/>
    </source>
</evidence>
<evidence type="ECO:0000313" key="2">
    <source>
        <dbReference type="EMBL" id="KAK7301549.1"/>
    </source>
</evidence>
<dbReference type="EMBL" id="JAYKXN010000003">
    <property type="protein sequence ID" value="KAK7301549.1"/>
    <property type="molecule type" value="Genomic_DNA"/>
</dbReference>
<gene>
    <name evidence="2" type="ORF">RJT34_12415</name>
</gene>
<keyword evidence="3" id="KW-1185">Reference proteome</keyword>
<protein>
    <submittedName>
        <fullName evidence="2">Uncharacterized protein</fullName>
    </submittedName>
</protein>
<feature type="transmembrane region" description="Helical" evidence="1">
    <location>
        <begin position="49"/>
        <end position="68"/>
    </location>
</feature>
<accession>A0AAN9PKW8</accession>
<reference evidence="2 3" key="1">
    <citation type="submission" date="2024-01" db="EMBL/GenBank/DDBJ databases">
        <title>The genomes of 5 underutilized Papilionoideae crops provide insights into root nodulation and disease resistance.</title>
        <authorList>
            <person name="Yuan L."/>
        </authorList>
    </citation>
    <scope>NUCLEOTIDE SEQUENCE [LARGE SCALE GENOMIC DNA]</scope>
    <source>
        <strain evidence="2">LY-2023</strain>
        <tissue evidence="2">Leaf</tissue>
    </source>
</reference>
<keyword evidence="1" id="KW-1133">Transmembrane helix</keyword>
<keyword evidence="1" id="KW-0472">Membrane</keyword>
<name>A0AAN9PKW8_CLITE</name>